<dbReference type="eggNOG" id="ENOG50344JF">
    <property type="taxonomic scope" value="Bacteria"/>
</dbReference>
<keyword evidence="2" id="KW-1185">Reference proteome</keyword>
<accession>F3Z2G1</accession>
<dbReference type="HOGENOM" id="CLU_070763_0_0_7"/>
<evidence type="ECO:0000313" key="2">
    <source>
        <dbReference type="Proteomes" id="UP000007844"/>
    </source>
</evidence>
<evidence type="ECO:0000313" key="1">
    <source>
        <dbReference type="EMBL" id="EGJ51294.1"/>
    </source>
</evidence>
<sequence precursor="true">MLRHISQDQNRNTVKTMKRALVRRCLACLAQIVGLLIVGLMGVSPALAADIELDVLRMEGESQQQLQARALQAAFTRAVYNEALDLLPGQLQPLRSELLYSFLSNRSAKYIQGYSDVSNEHISNGVRIYAHVAVNRNALKKMLQDLGILYTVDAFLPYTLSMGQGMGSIGEQITRLQFLSGLSSIHGVKPRLTLESGPQDVWSGHLESDAGEWRSRSKDLEVLWLTLWGNYFSRTGMAARGNKAMSVQVVGWKAPDDIRIFDEELQTWEHSVSAAELVDVSLEAGGLTARWQILTDKVQEVQQALDVRLASQGLTVLLHSPDAALDVQPTAGSQLAAP</sequence>
<dbReference type="EMBL" id="CP003221">
    <property type="protein sequence ID" value="EGJ51294.1"/>
    <property type="molecule type" value="Genomic_DNA"/>
</dbReference>
<dbReference type="STRING" id="690850.Desaf_2992"/>
<protein>
    <submittedName>
        <fullName evidence="1">Uncharacterized protein</fullName>
    </submittedName>
</protein>
<gene>
    <name evidence="1" type="ORF">Desaf_2992</name>
</gene>
<name>F3Z2G1_DESAF</name>
<reference evidence="1 2" key="1">
    <citation type="journal article" date="2011" name="J. Bacteriol.">
        <title>Genome sequence of the mercury-methylating and pleomorphic Desulfovibrio africanus Strain Walvis Bay.</title>
        <authorList>
            <person name="Brown S.D."/>
            <person name="Wall J.D."/>
            <person name="Kucken A.M."/>
            <person name="Gilmour C.C."/>
            <person name="Podar M."/>
            <person name="Brandt C.C."/>
            <person name="Teshima H."/>
            <person name="Detter J.C."/>
            <person name="Han C.S."/>
            <person name="Land M.L."/>
            <person name="Lucas S."/>
            <person name="Han J."/>
            <person name="Pennacchio L."/>
            <person name="Nolan M."/>
            <person name="Pitluck S."/>
            <person name="Woyke T."/>
            <person name="Goodwin L."/>
            <person name="Palumbo A.V."/>
            <person name="Elias D.A."/>
        </authorList>
    </citation>
    <scope>NUCLEOTIDE SEQUENCE [LARGE SCALE GENOMIC DNA]</scope>
    <source>
        <strain evidence="1 2">Walvis Bay</strain>
    </source>
</reference>
<proteinExistence type="predicted"/>
<organism evidence="1 2">
    <name type="scientific">Desulfocurvibacter africanus subsp. africanus str. Walvis Bay</name>
    <dbReference type="NCBI Taxonomy" id="690850"/>
    <lineage>
        <taxon>Bacteria</taxon>
        <taxon>Pseudomonadati</taxon>
        <taxon>Thermodesulfobacteriota</taxon>
        <taxon>Desulfovibrionia</taxon>
        <taxon>Desulfovibrionales</taxon>
        <taxon>Desulfovibrionaceae</taxon>
        <taxon>Desulfocurvibacter</taxon>
    </lineage>
</organism>
<dbReference type="KEGG" id="daf:Desaf_2992"/>
<dbReference type="Proteomes" id="UP000007844">
    <property type="component" value="Chromosome"/>
</dbReference>
<dbReference type="AlphaFoldDB" id="F3Z2G1"/>
<dbReference type="RefSeq" id="WP_014260947.1">
    <property type="nucleotide sequence ID" value="NC_016629.1"/>
</dbReference>